<evidence type="ECO:0000256" key="1">
    <source>
        <dbReference type="SAM" id="SignalP"/>
    </source>
</evidence>
<name>A0A9P7Q810_9HYPO</name>
<evidence type="ECO:0000313" key="2">
    <source>
        <dbReference type="EMBL" id="KAG6123505.1"/>
    </source>
</evidence>
<protein>
    <submittedName>
        <fullName evidence="2">Uncharacterized protein</fullName>
    </submittedName>
</protein>
<organism evidence="2 3">
    <name type="scientific">Claviceps humidiphila</name>
    <dbReference type="NCBI Taxonomy" id="1294629"/>
    <lineage>
        <taxon>Eukaryota</taxon>
        <taxon>Fungi</taxon>
        <taxon>Dikarya</taxon>
        <taxon>Ascomycota</taxon>
        <taxon>Pezizomycotina</taxon>
        <taxon>Sordariomycetes</taxon>
        <taxon>Hypocreomycetidae</taxon>
        <taxon>Hypocreales</taxon>
        <taxon>Clavicipitaceae</taxon>
        <taxon>Claviceps</taxon>
    </lineage>
</organism>
<dbReference type="Proteomes" id="UP000732380">
    <property type="component" value="Unassembled WGS sequence"/>
</dbReference>
<dbReference type="EMBL" id="SRQM01000004">
    <property type="protein sequence ID" value="KAG6123505.1"/>
    <property type="molecule type" value="Genomic_DNA"/>
</dbReference>
<gene>
    <name evidence="2" type="ORF">E4U13_004973</name>
</gene>
<sequence length="178" mass="19898">MRVFVALAFACGALAAAVQPLEPASEARDVLPSDLDMKGTYLDMDTDSEVAGLEARSEELEDDEGLNKRAYLSRKVVKIPEISHGAKPPTPMPVELYGVRFVFLMEKRQTVLGSETYPEWYCRAIRVSNLVSTRRLAIMKAGRRSFFRKVMPYRSSQIVQLPEGLTYLQLGAATVPNR</sequence>
<evidence type="ECO:0000313" key="3">
    <source>
        <dbReference type="Proteomes" id="UP000732380"/>
    </source>
</evidence>
<reference evidence="2 3" key="1">
    <citation type="journal article" date="2020" name="bioRxiv">
        <title>Whole genome comparisons of ergot fungi reveals the divergence and evolution of species within the genus Claviceps are the result of varying mechanisms driving genome evolution and host range expansion.</title>
        <authorList>
            <person name="Wyka S.A."/>
            <person name="Mondo S.J."/>
            <person name="Liu M."/>
            <person name="Dettman J."/>
            <person name="Nalam V."/>
            <person name="Broders K.D."/>
        </authorList>
    </citation>
    <scope>NUCLEOTIDE SEQUENCE [LARGE SCALE GENOMIC DNA]</scope>
    <source>
        <strain evidence="2 3">LM576</strain>
    </source>
</reference>
<feature type="chain" id="PRO_5040116184" evidence="1">
    <location>
        <begin position="16"/>
        <end position="178"/>
    </location>
</feature>
<proteinExistence type="predicted"/>
<keyword evidence="3" id="KW-1185">Reference proteome</keyword>
<accession>A0A9P7Q810</accession>
<keyword evidence="1" id="KW-0732">Signal</keyword>
<feature type="signal peptide" evidence="1">
    <location>
        <begin position="1"/>
        <end position="15"/>
    </location>
</feature>
<dbReference type="AlphaFoldDB" id="A0A9P7Q810"/>
<comment type="caution">
    <text evidence="2">The sequence shown here is derived from an EMBL/GenBank/DDBJ whole genome shotgun (WGS) entry which is preliminary data.</text>
</comment>